<dbReference type="Proteomes" id="UP000198870">
    <property type="component" value="Unassembled WGS sequence"/>
</dbReference>
<accession>A0A1G5DA86</accession>
<gene>
    <name evidence="4" type="ORF">SAMN05216233_10467</name>
</gene>
<dbReference type="PRINTS" id="PR00301">
    <property type="entry name" value="HEATSHOCK70"/>
</dbReference>
<dbReference type="EMBL" id="FMUX01000004">
    <property type="protein sequence ID" value="SCY11451.1"/>
    <property type="molecule type" value="Genomic_DNA"/>
</dbReference>
<keyword evidence="5" id="KW-1185">Reference proteome</keyword>
<dbReference type="GO" id="GO:0005524">
    <property type="term" value="F:ATP binding"/>
    <property type="evidence" value="ECO:0007669"/>
    <property type="project" value="UniProtKB-KW"/>
</dbReference>
<dbReference type="GO" id="GO:0140662">
    <property type="term" value="F:ATP-dependent protein folding chaperone"/>
    <property type="evidence" value="ECO:0007669"/>
    <property type="project" value="InterPro"/>
</dbReference>
<evidence type="ECO:0000256" key="2">
    <source>
        <dbReference type="ARBA" id="ARBA00022741"/>
    </source>
</evidence>
<dbReference type="PANTHER" id="PTHR19375">
    <property type="entry name" value="HEAT SHOCK PROTEIN 70KDA"/>
    <property type="match status" value="1"/>
</dbReference>
<reference evidence="4 5" key="1">
    <citation type="submission" date="2016-10" db="EMBL/GenBank/DDBJ databases">
        <authorList>
            <person name="de Groot N.N."/>
        </authorList>
    </citation>
    <scope>NUCLEOTIDE SEQUENCE [LARGE SCALE GENOMIC DNA]</scope>
    <source>
        <strain evidence="4 5">AA1</strain>
    </source>
</reference>
<dbReference type="InterPro" id="IPR043129">
    <property type="entry name" value="ATPase_NBD"/>
</dbReference>
<dbReference type="InterPro" id="IPR018181">
    <property type="entry name" value="Heat_shock_70_CS"/>
</dbReference>
<sequence>MRDTETLRYIIGIDLGTTNSAISYVDLEQPETAKGRKNIQLFRVPQLTREGEVSPMSVLPSFLYIPGTYDIPDESVIQPWNPMEKRFAGLFAREHGSKVPSRLVVSAKSWLCHDKADRKAKILPWGAGADVGKVSPVEATAFYLEHLRKAWNKHMGGDDEGAFLENQFVVITVPASFDEVARDLTVEAAALAGLKHVTLLEEPLAAFYSWLIRHEKSWEEHVKPGELILVCDVGGGTTDFTLITLKESKGTPRFERLAVGDHLILGGDNIDLALARKAESLFKGNAKNLSSDKWKTLCHLSRKAKEKVLGEGMETERIIMTGSGSSLIGGTLSATLTREMVEEIVLDGFFPDVTKEEARERTRRKGISEFGLPYEQEPAITRHIGWFLENHKEAVADLLGSDHAPDHILFNGGSLKPTVIRRKIKGAVRHWFNEPDASFPREMDNPDPDLAVALGASYYGLAKIGKGVRVGSGSPRSYYLGVGSTNGDAHKAVCIVERGLDEGETIELTDKKFTVIANRPAEFPVYSSSFRSGDRAGDVITIDDTLTELPPMASVIKYGKKGNEESIPVHIKAQYTEVGTLVIGCHSQISDHHWRLNFQLRRDTDPMAVAEGEVLDDGLTQAARTVVKDVFSGDKTGLTGVVKAISSAVDIQKNSWPLSFIRDLSDILLDEKAHRERAAEFEARWLNLTGYCLRPGSGHGMDEQRMKKVWKLFRGGPVFDRNNQVRGEWWILWRRLAAGLNPGQQRQFFQEVSPLVFPARGNGVKMTPQEQVELWMALANMERLITKDKVRLGNQLVKALSPKKSPSQMIWALSRIGQREPLYGSVDRVVAPKDAWPWIQKLLTGSWKDPKAVVNALVIMGRRTGDRMRDLDDDQREQVIARVQALGGGKKAIKPLSEVVTLSTGDEKVIYGESLPTGIVLHE</sequence>
<evidence type="ECO:0000313" key="4">
    <source>
        <dbReference type="EMBL" id="SCY11451.1"/>
    </source>
</evidence>
<protein>
    <submittedName>
        <fullName evidence="4">Hsp70 protein</fullName>
    </submittedName>
</protein>
<keyword evidence="2" id="KW-0547">Nucleotide-binding</keyword>
<name>A0A1G5DA86_9BACT</name>
<evidence type="ECO:0000313" key="5">
    <source>
        <dbReference type="Proteomes" id="UP000198870"/>
    </source>
</evidence>
<dbReference type="CDD" id="cd10170">
    <property type="entry name" value="ASKHA_NBD_HSP70"/>
    <property type="match status" value="1"/>
</dbReference>
<dbReference type="SUPFAM" id="SSF53067">
    <property type="entry name" value="Actin-like ATPase domain"/>
    <property type="match status" value="2"/>
</dbReference>
<dbReference type="InterPro" id="IPR013126">
    <property type="entry name" value="Hsp_70_fam"/>
</dbReference>
<dbReference type="InterPro" id="IPR021030">
    <property type="entry name" value="DUF3731"/>
</dbReference>
<dbReference type="Pfam" id="PF00012">
    <property type="entry name" value="HSP70"/>
    <property type="match status" value="1"/>
</dbReference>
<dbReference type="PROSITE" id="PS00297">
    <property type="entry name" value="HSP70_1"/>
    <property type="match status" value="1"/>
</dbReference>
<evidence type="ECO:0000256" key="3">
    <source>
        <dbReference type="ARBA" id="ARBA00022840"/>
    </source>
</evidence>
<dbReference type="AlphaFoldDB" id="A0A1G5DA86"/>
<organism evidence="4 5">
    <name type="scientific">Desulfoluna spongiiphila</name>
    <dbReference type="NCBI Taxonomy" id="419481"/>
    <lineage>
        <taxon>Bacteria</taxon>
        <taxon>Pseudomonadati</taxon>
        <taxon>Thermodesulfobacteriota</taxon>
        <taxon>Desulfobacteria</taxon>
        <taxon>Desulfobacterales</taxon>
        <taxon>Desulfolunaceae</taxon>
        <taxon>Desulfoluna</taxon>
    </lineage>
</organism>
<dbReference type="Gene3D" id="3.30.420.40">
    <property type="match status" value="2"/>
</dbReference>
<dbReference type="Pfam" id="PF12531">
    <property type="entry name" value="DUF3731"/>
    <property type="match status" value="1"/>
</dbReference>
<proteinExistence type="inferred from homology"/>
<keyword evidence="3" id="KW-0067">ATP-binding</keyword>
<comment type="similarity">
    <text evidence="1">Belongs to the heat shock protein 70 family.</text>
</comment>
<evidence type="ECO:0000256" key="1">
    <source>
        <dbReference type="ARBA" id="ARBA00007381"/>
    </source>
</evidence>
<dbReference type="STRING" id="419481.SAMN05216233_10467"/>